<accession>A0A1H1VZ96</accession>
<keyword evidence="1" id="KW-0808">Transferase</keyword>
<evidence type="ECO:0000256" key="4">
    <source>
        <dbReference type="ARBA" id="ARBA00023163"/>
    </source>
</evidence>
<gene>
    <name evidence="6" type="ORF">SAMN04488570_2988</name>
</gene>
<reference evidence="7" key="1">
    <citation type="submission" date="2016-10" db="EMBL/GenBank/DDBJ databases">
        <authorList>
            <person name="Varghese N."/>
            <person name="Submissions S."/>
        </authorList>
    </citation>
    <scope>NUCLEOTIDE SEQUENCE [LARGE SCALE GENOMIC DNA]</scope>
    <source>
        <strain evidence="7">DSM 22127</strain>
    </source>
</reference>
<evidence type="ECO:0000313" key="6">
    <source>
        <dbReference type="EMBL" id="SDS90154.1"/>
    </source>
</evidence>
<dbReference type="Pfam" id="PF03861">
    <property type="entry name" value="ANTAR"/>
    <property type="match status" value="1"/>
</dbReference>
<keyword evidence="4" id="KW-0804">Transcription</keyword>
<evidence type="ECO:0000256" key="1">
    <source>
        <dbReference type="ARBA" id="ARBA00022679"/>
    </source>
</evidence>
<dbReference type="GO" id="GO:0003723">
    <property type="term" value="F:RNA binding"/>
    <property type="evidence" value="ECO:0007669"/>
    <property type="project" value="InterPro"/>
</dbReference>
<keyword evidence="7" id="KW-1185">Reference proteome</keyword>
<dbReference type="PIRSF" id="PIRSF036625">
    <property type="entry name" value="GAF_ANTAR"/>
    <property type="match status" value="1"/>
</dbReference>
<keyword evidence="3" id="KW-0805">Transcription regulation</keyword>
<dbReference type="Gene3D" id="1.10.10.10">
    <property type="entry name" value="Winged helix-like DNA-binding domain superfamily/Winged helix DNA-binding domain"/>
    <property type="match status" value="1"/>
</dbReference>
<dbReference type="AlphaFoldDB" id="A0A1H1VZ96"/>
<dbReference type="InterPro" id="IPR012074">
    <property type="entry name" value="GAF_ANTAR"/>
</dbReference>
<dbReference type="RefSeq" id="WP_091731232.1">
    <property type="nucleotide sequence ID" value="NZ_LT629757.1"/>
</dbReference>
<evidence type="ECO:0000256" key="3">
    <source>
        <dbReference type="ARBA" id="ARBA00023015"/>
    </source>
</evidence>
<proteinExistence type="predicted"/>
<dbReference type="InterPro" id="IPR003018">
    <property type="entry name" value="GAF"/>
</dbReference>
<dbReference type="InterPro" id="IPR005561">
    <property type="entry name" value="ANTAR"/>
</dbReference>
<name>A0A1H1VZ96_9ACTN</name>
<dbReference type="SUPFAM" id="SSF55781">
    <property type="entry name" value="GAF domain-like"/>
    <property type="match status" value="1"/>
</dbReference>
<dbReference type="STRING" id="642780.SAMN04488570_2988"/>
<dbReference type="Gene3D" id="3.30.450.40">
    <property type="match status" value="1"/>
</dbReference>
<keyword evidence="2" id="KW-0418">Kinase</keyword>
<dbReference type="Pfam" id="PF13185">
    <property type="entry name" value="GAF_2"/>
    <property type="match status" value="1"/>
</dbReference>
<dbReference type="EMBL" id="LT629757">
    <property type="protein sequence ID" value="SDS90154.1"/>
    <property type="molecule type" value="Genomic_DNA"/>
</dbReference>
<sequence>MSSTPHPELVTTFRAMAEVVYRGQSFEAVHLAVCQAAVRLVDGCDHASLMVRRHGQVVTVAASDDVARASDEVEREVGRGPCLDVLDEDAPHQHICADLRDGCEWPELGRRLTAELGVHGLAGFRLRQDGTKLGSLNVLSDTPGALTTASLDQATLLVAFASVGLAALHRGEEAATLRRGLESNREIGKAVGLLMAMHGIDDEQAFGMLSQVSQEMNLKLAQVAAQVIETHGPRSA</sequence>
<dbReference type="PROSITE" id="PS50921">
    <property type="entry name" value="ANTAR"/>
    <property type="match status" value="1"/>
</dbReference>
<organism evidence="6 7">
    <name type="scientific">Nocardioides scoriae</name>
    <dbReference type="NCBI Taxonomy" id="642780"/>
    <lineage>
        <taxon>Bacteria</taxon>
        <taxon>Bacillati</taxon>
        <taxon>Actinomycetota</taxon>
        <taxon>Actinomycetes</taxon>
        <taxon>Propionibacteriales</taxon>
        <taxon>Nocardioidaceae</taxon>
        <taxon>Nocardioides</taxon>
    </lineage>
</organism>
<dbReference type="InterPro" id="IPR029016">
    <property type="entry name" value="GAF-like_dom_sf"/>
</dbReference>
<dbReference type="InterPro" id="IPR011006">
    <property type="entry name" value="CheY-like_superfamily"/>
</dbReference>
<protein>
    <submittedName>
        <fullName evidence="6">GAF domain-containing protein</fullName>
    </submittedName>
</protein>
<feature type="domain" description="ANTAR" evidence="5">
    <location>
        <begin position="167"/>
        <end position="228"/>
    </location>
</feature>
<evidence type="ECO:0000259" key="5">
    <source>
        <dbReference type="PROSITE" id="PS50921"/>
    </source>
</evidence>
<dbReference type="OrthoDB" id="7466251at2"/>
<dbReference type="SMART" id="SM01012">
    <property type="entry name" value="ANTAR"/>
    <property type="match status" value="1"/>
</dbReference>
<dbReference type="Proteomes" id="UP000198859">
    <property type="component" value="Chromosome I"/>
</dbReference>
<evidence type="ECO:0000313" key="7">
    <source>
        <dbReference type="Proteomes" id="UP000198859"/>
    </source>
</evidence>
<evidence type="ECO:0000256" key="2">
    <source>
        <dbReference type="ARBA" id="ARBA00022777"/>
    </source>
</evidence>
<dbReference type="InterPro" id="IPR036388">
    <property type="entry name" value="WH-like_DNA-bd_sf"/>
</dbReference>
<dbReference type="GO" id="GO:0016301">
    <property type="term" value="F:kinase activity"/>
    <property type="evidence" value="ECO:0007669"/>
    <property type="project" value="UniProtKB-KW"/>
</dbReference>
<dbReference type="SUPFAM" id="SSF52172">
    <property type="entry name" value="CheY-like"/>
    <property type="match status" value="1"/>
</dbReference>